<dbReference type="PANTHER" id="PTHR42700">
    <property type="entry name" value="SULFATE ADENYLYLTRANSFERASE"/>
    <property type="match status" value="1"/>
</dbReference>
<keyword evidence="5 6" id="KW-0067">ATP-binding</keyword>
<evidence type="ECO:0000259" key="7">
    <source>
        <dbReference type="Pfam" id="PF01583"/>
    </source>
</evidence>
<accession>A0ABQ1MC97</accession>
<sequence length="179" mass="19863">MIIQLTGLSGAGKSTIAQHVAGKLVSSGIPAEVIDGDRYRKTVCKDLGFSKKDRCENIRRLGKIAAEKARAGNVVILAAINPYEEVRRELAQQYQAKTVFIDCNLPTLINRDTKGLYYRAMLPPSHPDKLLNLTGVNDTYEAPNCPDLVLRTDQEQLEESAGKLYRYIVSRLPAAFISR</sequence>
<feature type="domain" description="APS kinase" evidence="7">
    <location>
        <begin position="2"/>
        <end position="150"/>
    </location>
</feature>
<evidence type="ECO:0000256" key="4">
    <source>
        <dbReference type="ARBA" id="ARBA00022741"/>
    </source>
</evidence>
<gene>
    <name evidence="8" type="primary">cysC</name>
    <name evidence="8" type="ORF">GCM10011386_30950</name>
</gene>
<keyword evidence="6 8" id="KW-0418">Kinase</keyword>
<comment type="pathway">
    <text evidence="6">Sulfur metabolism; hydrogen sulfide biosynthesis; sulfite from sulfate: step 2/3.</text>
</comment>
<evidence type="ECO:0000313" key="8">
    <source>
        <dbReference type="EMBL" id="GGC36620.1"/>
    </source>
</evidence>
<comment type="similarity">
    <text evidence="6">Belongs to the APS kinase family.</text>
</comment>
<protein>
    <recommendedName>
        <fullName evidence="2 6">Adenylyl-sulfate kinase</fullName>
        <ecNumber evidence="2 6">2.7.1.25</ecNumber>
    </recommendedName>
</protein>
<dbReference type="InterPro" id="IPR059117">
    <property type="entry name" value="APS_kinase_dom"/>
</dbReference>
<dbReference type="GO" id="GO:0016301">
    <property type="term" value="F:kinase activity"/>
    <property type="evidence" value="ECO:0007669"/>
    <property type="project" value="UniProtKB-KW"/>
</dbReference>
<keyword evidence="4 6" id="KW-0547">Nucleotide-binding</keyword>
<comment type="function">
    <text evidence="6">Catalyzes the synthesis of activated sulfate.</text>
</comment>
<evidence type="ECO:0000256" key="2">
    <source>
        <dbReference type="ARBA" id="ARBA00012121"/>
    </source>
</evidence>
<comment type="caution">
    <text evidence="8">The sequence shown here is derived from an EMBL/GenBank/DDBJ whole genome shotgun (WGS) entry which is preliminary data.</text>
</comment>
<name>A0ABQ1MC97_9SPHI</name>
<evidence type="ECO:0000256" key="3">
    <source>
        <dbReference type="ARBA" id="ARBA00022679"/>
    </source>
</evidence>
<dbReference type="CDD" id="cd02027">
    <property type="entry name" value="APSK"/>
    <property type="match status" value="1"/>
</dbReference>
<dbReference type="InterPro" id="IPR027417">
    <property type="entry name" value="P-loop_NTPase"/>
</dbReference>
<dbReference type="SUPFAM" id="SSF52540">
    <property type="entry name" value="P-loop containing nucleoside triphosphate hydrolases"/>
    <property type="match status" value="1"/>
</dbReference>
<organism evidence="8 9">
    <name type="scientific">Parapedobacter defluvii</name>
    <dbReference type="NCBI Taxonomy" id="2045106"/>
    <lineage>
        <taxon>Bacteria</taxon>
        <taxon>Pseudomonadati</taxon>
        <taxon>Bacteroidota</taxon>
        <taxon>Sphingobacteriia</taxon>
        <taxon>Sphingobacteriales</taxon>
        <taxon>Sphingobacteriaceae</taxon>
        <taxon>Parapedobacter</taxon>
    </lineage>
</organism>
<dbReference type="Gene3D" id="3.40.50.300">
    <property type="entry name" value="P-loop containing nucleotide triphosphate hydrolases"/>
    <property type="match status" value="1"/>
</dbReference>
<dbReference type="EMBL" id="BMIK01000011">
    <property type="protein sequence ID" value="GGC36620.1"/>
    <property type="molecule type" value="Genomic_DNA"/>
</dbReference>
<dbReference type="Proteomes" id="UP000597338">
    <property type="component" value="Unassembled WGS sequence"/>
</dbReference>
<evidence type="ECO:0000256" key="1">
    <source>
        <dbReference type="ARBA" id="ARBA00001823"/>
    </source>
</evidence>
<dbReference type="RefSeq" id="WP_188752289.1">
    <property type="nucleotide sequence ID" value="NZ_BMIK01000011.1"/>
</dbReference>
<dbReference type="PANTHER" id="PTHR42700:SF1">
    <property type="entry name" value="SULFATE ADENYLYLTRANSFERASE"/>
    <property type="match status" value="1"/>
</dbReference>
<evidence type="ECO:0000256" key="5">
    <source>
        <dbReference type="ARBA" id="ARBA00022840"/>
    </source>
</evidence>
<dbReference type="NCBIfam" id="TIGR00455">
    <property type="entry name" value="apsK"/>
    <property type="match status" value="1"/>
</dbReference>
<reference evidence="9" key="1">
    <citation type="journal article" date="2019" name="Int. J. Syst. Evol. Microbiol.">
        <title>The Global Catalogue of Microorganisms (GCM) 10K type strain sequencing project: providing services to taxonomists for standard genome sequencing and annotation.</title>
        <authorList>
            <consortium name="The Broad Institute Genomics Platform"/>
            <consortium name="The Broad Institute Genome Sequencing Center for Infectious Disease"/>
            <person name="Wu L."/>
            <person name="Ma J."/>
        </authorList>
    </citation>
    <scope>NUCLEOTIDE SEQUENCE [LARGE SCALE GENOMIC DNA]</scope>
    <source>
        <strain evidence="9">CGMCC 1.15342</strain>
    </source>
</reference>
<dbReference type="InterPro" id="IPR002891">
    <property type="entry name" value="APS"/>
</dbReference>
<keyword evidence="3 6" id="KW-0808">Transferase</keyword>
<evidence type="ECO:0000313" key="9">
    <source>
        <dbReference type="Proteomes" id="UP000597338"/>
    </source>
</evidence>
<dbReference type="Pfam" id="PF01583">
    <property type="entry name" value="APS_kinase"/>
    <property type="match status" value="1"/>
</dbReference>
<proteinExistence type="inferred from homology"/>
<keyword evidence="9" id="KW-1185">Reference proteome</keyword>
<evidence type="ECO:0000256" key="6">
    <source>
        <dbReference type="RuleBase" id="RU004347"/>
    </source>
</evidence>
<dbReference type="EC" id="2.7.1.25" evidence="2 6"/>
<comment type="catalytic activity">
    <reaction evidence="1 6">
        <text>adenosine 5'-phosphosulfate + ATP = 3'-phosphoadenylyl sulfate + ADP + H(+)</text>
        <dbReference type="Rhea" id="RHEA:24152"/>
        <dbReference type="ChEBI" id="CHEBI:15378"/>
        <dbReference type="ChEBI" id="CHEBI:30616"/>
        <dbReference type="ChEBI" id="CHEBI:58243"/>
        <dbReference type="ChEBI" id="CHEBI:58339"/>
        <dbReference type="ChEBI" id="CHEBI:456216"/>
        <dbReference type="EC" id="2.7.1.25"/>
    </reaction>
</comment>
<dbReference type="InterPro" id="IPR050512">
    <property type="entry name" value="Sulf_AdTrans/APS_kinase"/>
</dbReference>